<accession>A0A427A7H1</accession>
<reference evidence="2 3" key="1">
    <citation type="journal article" date="2014" name="Agronomy (Basel)">
        <title>A Draft Genome Sequence for Ensete ventricosum, the Drought-Tolerant Tree Against Hunger.</title>
        <authorList>
            <person name="Harrison J."/>
            <person name="Moore K.A."/>
            <person name="Paszkiewicz K."/>
            <person name="Jones T."/>
            <person name="Grant M."/>
            <person name="Ambacheew D."/>
            <person name="Muzemil S."/>
            <person name="Studholme D.J."/>
        </authorList>
    </citation>
    <scope>NUCLEOTIDE SEQUENCE [LARGE SCALE GENOMIC DNA]</scope>
</reference>
<protein>
    <submittedName>
        <fullName evidence="2">Uncharacterized protein</fullName>
    </submittedName>
</protein>
<dbReference type="EMBL" id="AMZH03003481">
    <property type="protein sequence ID" value="RRT72190.1"/>
    <property type="molecule type" value="Genomic_DNA"/>
</dbReference>
<proteinExistence type="predicted"/>
<evidence type="ECO:0000313" key="3">
    <source>
        <dbReference type="Proteomes" id="UP000287651"/>
    </source>
</evidence>
<feature type="compositionally biased region" description="Basic residues" evidence="1">
    <location>
        <begin position="34"/>
        <end position="44"/>
    </location>
</feature>
<dbReference type="Proteomes" id="UP000287651">
    <property type="component" value="Unassembled WGS sequence"/>
</dbReference>
<feature type="region of interest" description="Disordered" evidence="1">
    <location>
        <begin position="23"/>
        <end position="47"/>
    </location>
</feature>
<feature type="compositionally biased region" description="Basic and acidic residues" evidence="1">
    <location>
        <begin position="80"/>
        <end position="91"/>
    </location>
</feature>
<comment type="caution">
    <text evidence="2">The sequence shown here is derived from an EMBL/GenBank/DDBJ whole genome shotgun (WGS) entry which is preliminary data.</text>
</comment>
<organism evidence="2 3">
    <name type="scientific">Ensete ventricosum</name>
    <name type="common">Abyssinian banana</name>
    <name type="synonym">Musa ensete</name>
    <dbReference type="NCBI Taxonomy" id="4639"/>
    <lineage>
        <taxon>Eukaryota</taxon>
        <taxon>Viridiplantae</taxon>
        <taxon>Streptophyta</taxon>
        <taxon>Embryophyta</taxon>
        <taxon>Tracheophyta</taxon>
        <taxon>Spermatophyta</taxon>
        <taxon>Magnoliopsida</taxon>
        <taxon>Liliopsida</taxon>
        <taxon>Zingiberales</taxon>
        <taxon>Musaceae</taxon>
        <taxon>Ensete</taxon>
    </lineage>
</organism>
<evidence type="ECO:0000256" key="1">
    <source>
        <dbReference type="SAM" id="MobiDB-lite"/>
    </source>
</evidence>
<sequence>MGDVYRSDKIPICGPLATGRYRRNRSLAVDDGRTKKRGKKKREKRERYLPFPDFLRDPLFASDPSPAGFLLHSGRRGKERRRELPARERGDASSSQAERLCVPFGTGYRTVSR</sequence>
<evidence type="ECO:0000313" key="2">
    <source>
        <dbReference type="EMBL" id="RRT72190.1"/>
    </source>
</evidence>
<name>A0A427A7H1_ENSVE</name>
<feature type="region of interest" description="Disordered" evidence="1">
    <location>
        <begin position="59"/>
        <end position="99"/>
    </location>
</feature>
<dbReference type="AlphaFoldDB" id="A0A427A7H1"/>
<gene>
    <name evidence="2" type="ORF">B296_00020871</name>
</gene>